<organism evidence="1 2">
    <name type="scientific">Melia azedarach</name>
    <name type="common">Chinaberry tree</name>
    <dbReference type="NCBI Taxonomy" id="155640"/>
    <lineage>
        <taxon>Eukaryota</taxon>
        <taxon>Viridiplantae</taxon>
        <taxon>Streptophyta</taxon>
        <taxon>Embryophyta</taxon>
        <taxon>Tracheophyta</taxon>
        <taxon>Spermatophyta</taxon>
        <taxon>Magnoliopsida</taxon>
        <taxon>eudicotyledons</taxon>
        <taxon>Gunneridae</taxon>
        <taxon>Pentapetalae</taxon>
        <taxon>rosids</taxon>
        <taxon>malvids</taxon>
        <taxon>Sapindales</taxon>
        <taxon>Meliaceae</taxon>
        <taxon>Melia</taxon>
    </lineage>
</organism>
<proteinExistence type="predicted"/>
<evidence type="ECO:0000313" key="1">
    <source>
        <dbReference type="EMBL" id="KAJ4725022.1"/>
    </source>
</evidence>
<dbReference type="EMBL" id="CM051395">
    <property type="protein sequence ID" value="KAJ4725022.1"/>
    <property type="molecule type" value="Genomic_DNA"/>
</dbReference>
<keyword evidence="2" id="KW-1185">Reference proteome</keyword>
<protein>
    <submittedName>
        <fullName evidence="1">Xyloglucan endotransglucosylase/hydrolase</fullName>
    </submittedName>
</protein>
<accession>A0ACC1YNM4</accession>
<name>A0ACC1YNM4_MELAZ</name>
<sequence>MASTVHLLVLILMISSSNAQGGPPSPGYYPSSKFGSLGFDQVFRNLWGPQHQRVDQGSITIWLDKSSGSGFKSLHQYQSGYFGASIKLQAGYTAGVITSLYLSNNQDHPGNHDEVDIEFLGTTPGKPYTLQTNVYIRGSGDGNIIGREMRFHLWFDPTQDFHNYAMLWTPSEIIFFVDDVPIRRYPRKSDATFPVRPMWVYGSIWDASSWATEDGKYKADYSYQPFFGRYQNFKVGGCTADGPASCRPPSASPSGAGGLSRQQVAAMQWVQSNYLVYDYCHDPKRDHTQTPEC</sequence>
<reference evidence="1 2" key="1">
    <citation type="journal article" date="2023" name="Science">
        <title>Complex scaffold remodeling in plant triterpene biosynthesis.</title>
        <authorList>
            <person name="De La Pena R."/>
            <person name="Hodgson H."/>
            <person name="Liu J.C."/>
            <person name="Stephenson M.J."/>
            <person name="Martin A.C."/>
            <person name="Owen C."/>
            <person name="Harkess A."/>
            <person name="Leebens-Mack J."/>
            <person name="Jimenez L.E."/>
            <person name="Osbourn A."/>
            <person name="Sattely E.S."/>
        </authorList>
    </citation>
    <scope>NUCLEOTIDE SEQUENCE [LARGE SCALE GENOMIC DNA]</scope>
    <source>
        <strain evidence="2">cv. JPN11</strain>
        <tissue evidence="1">Leaf</tissue>
    </source>
</reference>
<dbReference type="Proteomes" id="UP001164539">
    <property type="component" value="Chromosome 2"/>
</dbReference>
<evidence type="ECO:0000313" key="2">
    <source>
        <dbReference type="Proteomes" id="UP001164539"/>
    </source>
</evidence>
<comment type="caution">
    <text evidence="1">The sequence shown here is derived from an EMBL/GenBank/DDBJ whole genome shotgun (WGS) entry which is preliminary data.</text>
</comment>
<gene>
    <name evidence="1" type="ORF">OWV82_003950</name>
</gene>